<dbReference type="Gene3D" id="2.130.10.10">
    <property type="entry name" value="YVTN repeat-like/Quinoprotein amine dehydrogenase"/>
    <property type="match status" value="2"/>
</dbReference>
<dbReference type="Proteomes" id="UP000660262">
    <property type="component" value="Unassembled WGS sequence"/>
</dbReference>
<dbReference type="InterPro" id="IPR015943">
    <property type="entry name" value="WD40/YVTN_repeat-like_dom_sf"/>
</dbReference>
<gene>
    <name evidence="2" type="ORF">PPROV_000485100</name>
</gene>
<organism evidence="2 3">
    <name type="scientific">Pycnococcus provasolii</name>
    <dbReference type="NCBI Taxonomy" id="41880"/>
    <lineage>
        <taxon>Eukaryota</taxon>
        <taxon>Viridiplantae</taxon>
        <taxon>Chlorophyta</taxon>
        <taxon>Pseudoscourfieldiophyceae</taxon>
        <taxon>Pseudoscourfieldiales</taxon>
        <taxon>Pycnococcaceae</taxon>
        <taxon>Pycnococcus</taxon>
    </lineage>
</organism>
<evidence type="ECO:0000313" key="3">
    <source>
        <dbReference type="Proteomes" id="UP000660262"/>
    </source>
</evidence>
<name>A0A830HG73_9CHLO</name>
<keyword evidence="3" id="KW-1185">Reference proteome</keyword>
<sequence>MDVDNNAVNNSRRSHEARVDPGVTSGRVSSQTVLQPLWGCSLCPQGSLSDGGGDDYGDASSLQELEIALLVPSSPSNRTSGSLASFSATSGGVIVALLSEGRLAAVDASTGAHTFLMKPPAADFDETQTQTKRKATRGVAHKGEVLCACEVGKQQNQTDGFVFATGGEDGCARFWRIRTVPSKPPDATMLAEVQIGTRRTWVEHVAAACGDHKAVYAACSFGANITRVDISKSTPACETLSAREVEPTAGGAPTCACTAHEAWGGDVEAVTGHGNASIVWRRGRRQAIALAHPGLAPSCMTSSAEGLAIGLPTGDVRWYDASRLKATSRSSGVGSPRAGASLRRSAVHAARQFAMSSRIPPTPPSIGRKNLATLFSGLQGRVETLTAHAHAPLIAAANATGTVAVWTTAVVVAPLVVSGKTIAWSPHAPSLAVAQDDRVLVHSIVDEGRAICGAQTHEGAEVVCTCWCDRVLVAATNDGAVLAWQLSFQEIGLLD</sequence>
<evidence type="ECO:0000256" key="1">
    <source>
        <dbReference type="SAM" id="MobiDB-lite"/>
    </source>
</evidence>
<dbReference type="SUPFAM" id="SSF69322">
    <property type="entry name" value="Tricorn protease domain 2"/>
    <property type="match status" value="1"/>
</dbReference>
<dbReference type="EMBL" id="BNJQ01000012">
    <property type="protein sequence ID" value="GHP06104.1"/>
    <property type="molecule type" value="Genomic_DNA"/>
</dbReference>
<protein>
    <recommendedName>
        <fullName evidence="4">Cilia- and flagella-associated protein 43</fullName>
    </recommendedName>
</protein>
<dbReference type="AlphaFoldDB" id="A0A830HG73"/>
<dbReference type="SUPFAM" id="SSF50978">
    <property type="entry name" value="WD40 repeat-like"/>
    <property type="match status" value="1"/>
</dbReference>
<feature type="compositionally biased region" description="Polar residues" evidence="1">
    <location>
        <begin position="1"/>
        <end position="11"/>
    </location>
</feature>
<comment type="caution">
    <text evidence="2">The sequence shown here is derived from an EMBL/GenBank/DDBJ whole genome shotgun (WGS) entry which is preliminary data.</text>
</comment>
<dbReference type="InterPro" id="IPR036322">
    <property type="entry name" value="WD40_repeat_dom_sf"/>
</dbReference>
<evidence type="ECO:0000313" key="2">
    <source>
        <dbReference type="EMBL" id="GHP06104.1"/>
    </source>
</evidence>
<feature type="region of interest" description="Disordered" evidence="1">
    <location>
        <begin position="1"/>
        <end position="26"/>
    </location>
</feature>
<proteinExistence type="predicted"/>
<evidence type="ECO:0008006" key="4">
    <source>
        <dbReference type="Google" id="ProtNLM"/>
    </source>
</evidence>
<reference evidence="2" key="1">
    <citation type="submission" date="2020-10" db="EMBL/GenBank/DDBJ databases">
        <title>Unveiling of a novel bifunctional photoreceptor, Dualchrome1, isolated from a cosmopolitan green alga.</title>
        <authorList>
            <person name="Suzuki S."/>
            <person name="Kawachi M."/>
        </authorList>
    </citation>
    <scope>NUCLEOTIDE SEQUENCE</scope>
    <source>
        <strain evidence="2">NIES 2893</strain>
    </source>
</reference>
<accession>A0A830HG73</accession>